<dbReference type="PROSITE" id="PS00061">
    <property type="entry name" value="ADH_SHORT"/>
    <property type="match status" value="1"/>
</dbReference>
<dbReference type="SUPFAM" id="SSF51735">
    <property type="entry name" value="NAD(P)-binding Rossmann-fold domains"/>
    <property type="match status" value="1"/>
</dbReference>
<evidence type="ECO:0000313" key="3">
    <source>
        <dbReference type="Proteomes" id="UP000777935"/>
    </source>
</evidence>
<dbReference type="RefSeq" id="WP_174136932.1">
    <property type="nucleotide sequence ID" value="NZ_JABUFE010000003.1"/>
</dbReference>
<organism evidence="2 3">
    <name type="scientific">Parasulfitobacter algicola</name>
    <dbReference type="NCBI Taxonomy" id="2614809"/>
    <lineage>
        <taxon>Bacteria</taxon>
        <taxon>Pseudomonadati</taxon>
        <taxon>Pseudomonadota</taxon>
        <taxon>Alphaproteobacteria</taxon>
        <taxon>Rhodobacterales</taxon>
        <taxon>Roseobacteraceae</taxon>
        <taxon>Parasulfitobacter</taxon>
    </lineage>
</organism>
<protein>
    <submittedName>
        <fullName evidence="2">SDR family oxidoreductase</fullName>
    </submittedName>
</protein>
<evidence type="ECO:0000256" key="1">
    <source>
        <dbReference type="ARBA" id="ARBA00006484"/>
    </source>
</evidence>
<sequence>MTSKPSKTILITGGSRGIGRAVGLLAGLKGWSVSVNYRSGAAEAEETAQSIRASGGRAHVVQGDVSNEEDVVRLFAETNDVFGTIDAVVVNAGIVGPSLTLAEMTGPRLRNMIDTNVLGALFCAREAARIMPRPDTEPSGSIVFVSSAAARLGSPFEYVDYAASKGALDTLTIGLSKELAEKNIRVNAVRPGLIETDIHASGGQPDRAQRLGRQVPMRRPGTANEVAEAILWLCSDAASYTTGAIIDVAGGR</sequence>
<dbReference type="InterPro" id="IPR002347">
    <property type="entry name" value="SDR_fam"/>
</dbReference>
<dbReference type="PANTHER" id="PTHR42760">
    <property type="entry name" value="SHORT-CHAIN DEHYDROGENASES/REDUCTASES FAMILY MEMBER"/>
    <property type="match status" value="1"/>
</dbReference>
<dbReference type="PRINTS" id="PR00080">
    <property type="entry name" value="SDRFAMILY"/>
</dbReference>
<dbReference type="PANTHER" id="PTHR42760:SF40">
    <property type="entry name" value="3-OXOACYL-[ACYL-CARRIER-PROTEIN] REDUCTASE, CHLOROPLASTIC"/>
    <property type="match status" value="1"/>
</dbReference>
<dbReference type="PRINTS" id="PR00081">
    <property type="entry name" value="GDHRDH"/>
</dbReference>
<name>A0ABX2IWH4_9RHOB</name>
<dbReference type="Proteomes" id="UP000777935">
    <property type="component" value="Unassembled WGS sequence"/>
</dbReference>
<dbReference type="InterPro" id="IPR036291">
    <property type="entry name" value="NAD(P)-bd_dom_sf"/>
</dbReference>
<keyword evidence="3" id="KW-1185">Reference proteome</keyword>
<comment type="caution">
    <text evidence="2">The sequence shown here is derived from an EMBL/GenBank/DDBJ whole genome shotgun (WGS) entry which is preliminary data.</text>
</comment>
<dbReference type="InterPro" id="IPR020904">
    <property type="entry name" value="Sc_DH/Rdtase_CS"/>
</dbReference>
<gene>
    <name evidence="2" type="ORF">HRQ87_07675</name>
</gene>
<accession>A0ABX2IWH4</accession>
<evidence type="ECO:0000313" key="2">
    <source>
        <dbReference type="EMBL" id="NSX54681.1"/>
    </source>
</evidence>
<reference evidence="2 3" key="1">
    <citation type="submission" date="2020-06" db="EMBL/GenBank/DDBJ databases">
        <title>Sulfitobacter algicola sp. nov., isolated from green algae.</title>
        <authorList>
            <person name="Wang C."/>
        </authorList>
    </citation>
    <scope>NUCLEOTIDE SEQUENCE [LARGE SCALE GENOMIC DNA]</scope>
    <source>
        <strain evidence="2 3">1151</strain>
    </source>
</reference>
<dbReference type="EMBL" id="JABUFE010000003">
    <property type="protein sequence ID" value="NSX54681.1"/>
    <property type="molecule type" value="Genomic_DNA"/>
</dbReference>
<proteinExistence type="inferred from homology"/>
<dbReference type="Gene3D" id="3.40.50.720">
    <property type="entry name" value="NAD(P)-binding Rossmann-like Domain"/>
    <property type="match status" value="1"/>
</dbReference>
<dbReference type="NCBIfam" id="NF005400">
    <property type="entry name" value="PRK06947.1"/>
    <property type="match status" value="1"/>
</dbReference>
<comment type="similarity">
    <text evidence="1">Belongs to the short-chain dehydrogenases/reductases (SDR) family.</text>
</comment>
<dbReference type="Pfam" id="PF13561">
    <property type="entry name" value="adh_short_C2"/>
    <property type="match status" value="1"/>
</dbReference>